<dbReference type="Pfam" id="PF01588">
    <property type="entry name" value="tRNA_bind"/>
    <property type="match status" value="1"/>
</dbReference>
<reference evidence="27 28" key="1">
    <citation type="journal article" date="2020" name="Mol. Plant">
        <title>The Chromosome-Based Rubber Tree Genome Provides New Insights into Spurge Genome Evolution and Rubber Biosynthesis.</title>
        <authorList>
            <person name="Liu J."/>
            <person name="Shi C."/>
            <person name="Shi C.C."/>
            <person name="Li W."/>
            <person name="Zhang Q.J."/>
            <person name="Zhang Y."/>
            <person name="Li K."/>
            <person name="Lu H.F."/>
            <person name="Shi C."/>
            <person name="Zhu S.T."/>
            <person name="Xiao Z.Y."/>
            <person name="Nan H."/>
            <person name="Yue Y."/>
            <person name="Zhu X.G."/>
            <person name="Wu Y."/>
            <person name="Hong X.N."/>
            <person name="Fan G.Y."/>
            <person name="Tong Y."/>
            <person name="Zhang D."/>
            <person name="Mao C.L."/>
            <person name="Liu Y.L."/>
            <person name="Hao S.J."/>
            <person name="Liu W.Q."/>
            <person name="Lv M.Q."/>
            <person name="Zhang H.B."/>
            <person name="Liu Y."/>
            <person name="Hu-Tang G.R."/>
            <person name="Wang J.P."/>
            <person name="Wang J.H."/>
            <person name="Sun Y.H."/>
            <person name="Ni S.B."/>
            <person name="Chen W.B."/>
            <person name="Zhang X.C."/>
            <person name="Jiao Y.N."/>
            <person name="Eichler E.E."/>
            <person name="Li G.H."/>
            <person name="Liu X."/>
            <person name="Gao L.Z."/>
        </authorList>
    </citation>
    <scope>NUCLEOTIDE SEQUENCE [LARGE SCALE GENOMIC DNA]</scope>
    <source>
        <strain evidence="28">cv. GT1</strain>
        <tissue evidence="27">Leaf</tissue>
    </source>
</reference>
<dbReference type="InterPro" id="IPR014729">
    <property type="entry name" value="Rossmann-like_a/b/a_fold"/>
</dbReference>
<evidence type="ECO:0000256" key="12">
    <source>
        <dbReference type="ARBA" id="ARBA00022741"/>
    </source>
</evidence>
<dbReference type="CDD" id="cd22842">
    <property type="entry name" value="Gal_Rha_Lectin_BGal"/>
    <property type="match status" value="1"/>
</dbReference>
<evidence type="ECO:0000256" key="18">
    <source>
        <dbReference type="ARBA" id="ARBA00023180"/>
    </source>
</evidence>
<dbReference type="FunFam" id="2.60.120.260:FF:000107">
    <property type="entry name" value="Beta-galactosidase"/>
    <property type="match status" value="1"/>
</dbReference>
<dbReference type="InterPro" id="IPR015413">
    <property type="entry name" value="Methionyl/Leucyl_tRNA_Synth"/>
</dbReference>
<keyword evidence="8" id="KW-0964">Secreted</keyword>
<dbReference type="FunFam" id="1.10.730.10:FF:000024">
    <property type="entry name" value="Methionine--tRNA ligase cytoplasmic"/>
    <property type="match status" value="1"/>
</dbReference>
<comment type="caution">
    <text evidence="27">The sequence shown here is derived from an EMBL/GenBank/DDBJ whole genome shotgun (WGS) entry which is preliminary data.</text>
</comment>
<organism evidence="27 28">
    <name type="scientific">Hevea brasiliensis</name>
    <name type="common">Para rubber tree</name>
    <name type="synonym">Siphonia brasiliensis</name>
    <dbReference type="NCBI Taxonomy" id="3981"/>
    <lineage>
        <taxon>Eukaryota</taxon>
        <taxon>Viridiplantae</taxon>
        <taxon>Streptophyta</taxon>
        <taxon>Embryophyta</taxon>
        <taxon>Tracheophyta</taxon>
        <taxon>Spermatophyta</taxon>
        <taxon>Magnoliopsida</taxon>
        <taxon>eudicotyledons</taxon>
        <taxon>Gunneridae</taxon>
        <taxon>Pentapetalae</taxon>
        <taxon>rosids</taxon>
        <taxon>fabids</taxon>
        <taxon>Malpighiales</taxon>
        <taxon>Euphorbiaceae</taxon>
        <taxon>Crotonoideae</taxon>
        <taxon>Micrandreae</taxon>
        <taxon>Hevea</taxon>
    </lineage>
</organism>
<keyword evidence="15 21" id="KW-0694">RNA-binding</keyword>
<proteinExistence type="inferred from homology"/>
<dbReference type="PRINTS" id="PR00742">
    <property type="entry name" value="GLHYDRLASE35"/>
</dbReference>
<evidence type="ECO:0000256" key="5">
    <source>
        <dbReference type="ARBA" id="ARBA00009809"/>
    </source>
</evidence>
<evidence type="ECO:0000256" key="23">
    <source>
        <dbReference type="SAM" id="MobiDB-lite"/>
    </source>
</evidence>
<dbReference type="PROSITE" id="PS50886">
    <property type="entry name" value="TRBD"/>
    <property type="match status" value="1"/>
</dbReference>
<feature type="compositionally biased region" description="Basic residues" evidence="23">
    <location>
        <begin position="1436"/>
        <end position="1447"/>
    </location>
</feature>
<evidence type="ECO:0000256" key="6">
    <source>
        <dbReference type="ARBA" id="ARBA00022490"/>
    </source>
</evidence>
<keyword evidence="7" id="KW-0052">Apoplast</keyword>
<dbReference type="PANTHER" id="PTHR45765:SF1">
    <property type="entry name" value="METHIONINE--TRNA LIGASE, CYTOPLASMIC"/>
    <property type="match status" value="1"/>
</dbReference>
<dbReference type="InterPro" id="IPR014758">
    <property type="entry name" value="Met-tRNA_synth"/>
</dbReference>
<evidence type="ECO:0000256" key="14">
    <source>
        <dbReference type="ARBA" id="ARBA00022840"/>
    </source>
</evidence>
<dbReference type="GO" id="GO:0048046">
    <property type="term" value="C:apoplast"/>
    <property type="evidence" value="ECO:0007669"/>
    <property type="project" value="UniProtKB-SubCell"/>
</dbReference>
<dbReference type="GO" id="GO:0004565">
    <property type="term" value="F:beta-galactosidase activity"/>
    <property type="evidence" value="ECO:0007669"/>
    <property type="project" value="UniProtKB-EC"/>
</dbReference>
<dbReference type="InterPro" id="IPR009080">
    <property type="entry name" value="tRNAsynth_Ia_anticodon-bd"/>
</dbReference>
<keyword evidence="18" id="KW-0325">Glycoprotein</keyword>
<dbReference type="Pfam" id="PF09334">
    <property type="entry name" value="tRNA-synt_1g"/>
    <property type="match status" value="1"/>
</dbReference>
<evidence type="ECO:0000256" key="20">
    <source>
        <dbReference type="ARBA" id="ARBA00047364"/>
    </source>
</evidence>
<dbReference type="CDD" id="cd07957">
    <property type="entry name" value="Anticodon_Ia_Met"/>
    <property type="match status" value="1"/>
</dbReference>
<keyword evidence="17" id="KW-0030">Aminoacyl-tRNA synthetase</keyword>
<dbReference type="NCBIfam" id="TIGR00398">
    <property type="entry name" value="metG"/>
    <property type="match status" value="1"/>
</dbReference>
<dbReference type="InterPro" id="IPR017853">
    <property type="entry name" value="GH"/>
</dbReference>
<dbReference type="GO" id="GO:0006431">
    <property type="term" value="P:methionyl-tRNA aminoacylation"/>
    <property type="evidence" value="ECO:0007669"/>
    <property type="project" value="InterPro"/>
</dbReference>
<evidence type="ECO:0000256" key="15">
    <source>
        <dbReference type="ARBA" id="ARBA00022884"/>
    </source>
</evidence>
<dbReference type="FunFam" id="2.60.120.260:FF:000076">
    <property type="entry name" value="Beta-galactosidase"/>
    <property type="match status" value="1"/>
</dbReference>
<dbReference type="SUPFAM" id="SSF51445">
    <property type="entry name" value="(Trans)glycosidases"/>
    <property type="match status" value="1"/>
</dbReference>
<dbReference type="Pfam" id="PF02140">
    <property type="entry name" value="SUEL_Lectin"/>
    <property type="match status" value="1"/>
</dbReference>
<dbReference type="InterPro" id="IPR001944">
    <property type="entry name" value="Glycoside_Hdrlase_35"/>
</dbReference>
<dbReference type="FunFam" id="2.20.28.20:FF:000001">
    <property type="entry name" value="Methionine--tRNA ligase"/>
    <property type="match status" value="1"/>
</dbReference>
<evidence type="ECO:0000256" key="24">
    <source>
        <dbReference type="SAM" id="Phobius"/>
    </source>
</evidence>
<dbReference type="EC" id="3.2.1.23" evidence="22"/>
<dbReference type="InterPro" id="IPR033911">
    <property type="entry name" value="MetRS_core"/>
</dbReference>
<evidence type="ECO:0000256" key="17">
    <source>
        <dbReference type="ARBA" id="ARBA00023146"/>
    </source>
</evidence>
<feature type="region of interest" description="Disordered" evidence="23">
    <location>
        <begin position="1425"/>
        <end position="1450"/>
    </location>
</feature>
<dbReference type="PANTHER" id="PTHR45765">
    <property type="entry name" value="METHIONINE--TRNA LIGASE"/>
    <property type="match status" value="1"/>
</dbReference>
<dbReference type="CDD" id="cd00814">
    <property type="entry name" value="MetRS_core"/>
    <property type="match status" value="1"/>
</dbReference>
<dbReference type="Gene3D" id="1.10.730.10">
    <property type="entry name" value="Isoleucyl-tRNA Synthetase, Domain 1"/>
    <property type="match status" value="1"/>
</dbReference>
<dbReference type="PROSITE" id="PS01182">
    <property type="entry name" value="GLYCOSYL_HYDROL_F35"/>
    <property type="match status" value="1"/>
</dbReference>
<dbReference type="SUPFAM" id="SSF50249">
    <property type="entry name" value="Nucleic acid-binding proteins"/>
    <property type="match status" value="1"/>
</dbReference>
<dbReference type="FunFam" id="2.40.50.140:FF:000047">
    <property type="entry name" value="tyrosine--tRNA ligase, cytoplasmic isoform X2"/>
    <property type="match status" value="1"/>
</dbReference>
<dbReference type="GO" id="GO:0005975">
    <property type="term" value="P:carbohydrate metabolic process"/>
    <property type="evidence" value="ECO:0007669"/>
    <property type="project" value="InterPro"/>
</dbReference>
<dbReference type="GO" id="GO:0017101">
    <property type="term" value="C:aminoacyl-tRNA synthetase multienzyme complex"/>
    <property type="evidence" value="ECO:0007669"/>
    <property type="project" value="TreeGrafter"/>
</dbReference>
<dbReference type="GO" id="GO:0000049">
    <property type="term" value="F:tRNA binding"/>
    <property type="evidence" value="ECO:0007669"/>
    <property type="project" value="UniProtKB-UniRule"/>
</dbReference>
<keyword evidence="24" id="KW-1133">Transmembrane helix</keyword>
<dbReference type="SUPFAM" id="SSF52374">
    <property type="entry name" value="Nucleotidylyl transferase"/>
    <property type="match status" value="1"/>
</dbReference>
<dbReference type="InterPro" id="IPR019801">
    <property type="entry name" value="Glyco_hydro_35_CS"/>
</dbReference>
<dbReference type="Pfam" id="PF19303">
    <property type="entry name" value="Anticodon_3"/>
    <property type="match status" value="1"/>
</dbReference>
<dbReference type="Pfam" id="PF17834">
    <property type="entry name" value="GHD"/>
    <property type="match status" value="1"/>
</dbReference>
<sequence>MAARGSGEAVLECLSLFIVLHFFFVSANFFKPFNVSYDHRALIINGQRRMLISGGIHYPRATPEMWPDLIAKSKEGGVDVIQTYVFWNGHEPVKGQYFFEGRYDIVKFVKLVGASGLYLHLRIGPYVCAEWNFGGFPVWLRDIPGIVFRTNNDPFKEEMQRFVKKIVDLMREEMLFSWQGGPIILLQIENEYGNIEHSFGPGGKEYVKWAARMAVGLGAGVPWIMCRQTDAPENIIDACNAYYCDGYKPNSHKKPIFWTEDWDGWYTTWGGRLPHRPVEDLAFAVARFFERGGSFQNYYMYFGGTNFGRTAGGPFYITSYDYDAPIDEYGLLSEPKWGHLKDLHTAIKLCEPALVAADSPQYIKLGSKQEAHVYCASAHTDILNSTWHGSQSSCSAFLANIDERKTATVRFLGQSYTLPPWSVSILPDCKNVVFNTAKVAAQTSIKYVELALPYLTDISTTPQFMAQNEGSNIQTSWVTVKEPISVWSENNFTVEGILEHLNVTKDRSDYLWHFTRIYVSDDDIAFWEENKVSPAVTIDSMRDVLRVFVNGQLIGSVIGHWVKVVQPVQFQKGYNDLVLLSQTVGLQNYGAFLERDGAGFKGQSKLTGFKDGDIDLSNLLWTYQVGLQGEYLKIYTEGNNERAEWTDLTLDDIPSTFTWYKTYFDAPAGADPVALDLGSMGKGQAWVNGHHIGRYWTLVAPEDGCQRNCDYRGAYSSGKCTTNCGNPTQTWYHIPRSWLRASNNLLVLFEETGGNPFEISIKLRSARVICAQVSQTHYPPLQKWVHPDFIGGNISVKDMTPEIQLQCQDGYIISSIEFASYGTPQGSCQKYSRSNCHAPNSLSVVAKACEGRSKCNISVSNAAFGAVLSADVFARYCRLRGYNASYICGTDEYGTATETKAMEENCTPKEICDKEVYKWFNISFDEFGRTSTPQQTEVCQAIFKLLLENNWLSENTIQQLYCDTCKRFLADRLVEGICPTEGCNYDSARGDQCEKCGKLLNPTELKDPRCKVCCNTPHIRDTNHLFLELPLLKDKLVKYIESMSVAGSWSQNAIQATYAWLKEGLKQRCITRDLKWGVPVPHEKFMDKVFYVWFDAPIGYVSITSCYTPDWEKWWKNPENVELYQFMGKDNVPFHTVMFPSTLLGTGENWTLMKTISVTEYLNYEAGKFSKSKGIGVFGNDAKDTNIPVEVWRYYLLTNRPEVSDTLFTWSDLQAKLNSELLNNLGNFINRVLSFIAKPPGTGYGSIIPDAPNADSHLLTKKLAEEVGKYVEQYVEAMEKVKLKQGLKTAMSISSEGNAYLQESQFWKLYKEDQSSCNIVMRTSVGLVYLLACLLEPFMPSFSFEVFKQLNFPPEKASLCDEKGDIDRAKRPWEFLPPNHKIGTPEPLFKELKDEEVDFFRKKFAGSQAERAEAEAAKVAEQLKKTKVSDGNGKKQQIKKPSAKAKSKSTVEPEISITRLDIRVGLIKKAQKHPDADSLYVEEIDVGGGETRKVVSGLVNYIPLEEMQDRKVCVLCNLKPATMRGIKSQAMVLAASNSDHTKVELVDPPESAAVGERVTFPGFEGEPDDVLNPKKKVWETLQVDLQTNTDLVACYKDIPFTTSAGVCKVASIQSGSVR</sequence>
<dbReference type="Proteomes" id="UP000467840">
    <property type="component" value="Chromosome 4"/>
</dbReference>
<evidence type="ECO:0000256" key="11">
    <source>
        <dbReference type="ARBA" id="ARBA00022729"/>
    </source>
</evidence>
<dbReference type="Pfam" id="PF21467">
    <property type="entry name" value="BetaGal_gal-bd"/>
    <property type="match status" value="1"/>
</dbReference>
<evidence type="ECO:0000256" key="9">
    <source>
        <dbReference type="ARBA" id="ARBA00022555"/>
    </source>
</evidence>
<dbReference type="CDD" id="cd02799">
    <property type="entry name" value="tRNA_bind_EMAP-II_like"/>
    <property type="match status" value="1"/>
</dbReference>
<comment type="subcellular location">
    <subcellularLocation>
        <location evidence="3">Cytoplasm</location>
    </subcellularLocation>
    <subcellularLocation>
        <location evidence="2">Secreted</location>
        <location evidence="2">Extracellular space</location>
        <location evidence="2">Apoplast</location>
    </subcellularLocation>
</comment>
<dbReference type="GO" id="GO:0030246">
    <property type="term" value="F:carbohydrate binding"/>
    <property type="evidence" value="ECO:0007669"/>
    <property type="project" value="InterPro"/>
</dbReference>
<dbReference type="InterPro" id="IPR041872">
    <property type="entry name" value="Anticodon_Met"/>
</dbReference>
<dbReference type="SUPFAM" id="SSF57770">
    <property type="entry name" value="Methionyl-tRNA synthetase (MetRS), Zn-domain"/>
    <property type="match status" value="1"/>
</dbReference>
<evidence type="ECO:0000256" key="19">
    <source>
        <dbReference type="ARBA" id="ARBA00023295"/>
    </source>
</evidence>
<dbReference type="PROSITE" id="PS50228">
    <property type="entry name" value="SUEL_LECTIN"/>
    <property type="match status" value="1"/>
</dbReference>
<dbReference type="SUPFAM" id="SSF49785">
    <property type="entry name" value="Galactose-binding domain-like"/>
    <property type="match status" value="2"/>
</dbReference>
<keyword evidence="6" id="KW-0963">Cytoplasm</keyword>
<feature type="transmembrane region" description="Helical" evidence="24">
    <location>
        <begin position="9"/>
        <end position="30"/>
    </location>
</feature>
<keyword evidence="24" id="KW-0812">Transmembrane</keyword>
<dbReference type="GO" id="GO:0005524">
    <property type="term" value="F:ATP binding"/>
    <property type="evidence" value="ECO:0007669"/>
    <property type="project" value="UniProtKB-KW"/>
</dbReference>
<evidence type="ECO:0000313" key="27">
    <source>
        <dbReference type="EMBL" id="KAF2299964.1"/>
    </source>
</evidence>
<dbReference type="NCBIfam" id="NF001100">
    <property type="entry name" value="PRK00133.1"/>
    <property type="match status" value="1"/>
</dbReference>
<dbReference type="InterPro" id="IPR041392">
    <property type="entry name" value="GHD"/>
</dbReference>
<dbReference type="InterPro" id="IPR000922">
    <property type="entry name" value="Lectin_gal-bd_dom"/>
</dbReference>
<evidence type="ECO:0000259" key="25">
    <source>
        <dbReference type="PROSITE" id="PS50228"/>
    </source>
</evidence>
<protein>
    <recommendedName>
        <fullName evidence="22">Beta-galactosidase</fullName>
        <ecNumber evidence="22">3.2.1.23</ecNumber>
    </recommendedName>
</protein>
<keyword evidence="10" id="KW-0436">Ligase</keyword>
<dbReference type="GO" id="GO:0005829">
    <property type="term" value="C:cytosol"/>
    <property type="evidence" value="ECO:0007669"/>
    <property type="project" value="TreeGrafter"/>
</dbReference>
<evidence type="ECO:0000256" key="10">
    <source>
        <dbReference type="ARBA" id="ARBA00022598"/>
    </source>
</evidence>
<dbReference type="Gene3D" id="3.40.50.620">
    <property type="entry name" value="HUPs"/>
    <property type="match status" value="1"/>
</dbReference>
<dbReference type="EMBL" id="JAAGAX010000010">
    <property type="protein sequence ID" value="KAF2299964.1"/>
    <property type="molecule type" value="Genomic_DNA"/>
</dbReference>
<evidence type="ECO:0000256" key="1">
    <source>
        <dbReference type="ARBA" id="ARBA00001412"/>
    </source>
</evidence>
<keyword evidence="16" id="KW-0648">Protein biosynthesis</keyword>
<dbReference type="GO" id="GO:0004825">
    <property type="term" value="F:methionine-tRNA ligase activity"/>
    <property type="evidence" value="ECO:0007669"/>
    <property type="project" value="UniProtKB-EC"/>
</dbReference>
<feature type="domain" description="TRNA-binding" evidence="26">
    <location>
        <begin position="1456"/>
        <end position="1559"/>
    </location>
</feature>
<dbReference type="InterPro" id="IPR023458">
    <property type="entry name" value="Met-tRNA_ligase_1"/>
</dbReference>
<accession>A0A6A6LG23</accession>
<evidence type="ECO:0000256" key="8">
    <source>
        <dbReference type="ARBA" id="ARBA00022525"/>
    </source>
</evidence>
<keyword evidence="14" id="KW-0067">ATP-binding</keyword>
<comment type="catalytic activity">
    <reaction evidence="1 22">
        <text>Hydrolysis of terminal non-reducing beta-D-galactose residues in beta-D-galactosides.</text>
        <dbReference type="EC" id="3.2.1.23"/>
    </reaction>
</comment>
<name>A0A6A6LG23_HEVBR</name>
<evidence type="ECO:0000256" key="21">
    <source>
        <dbReference type="PROSITE-ProRule" id="PRU00209"/>
    </source>
</evidence>
<evidence type="ECO:0000259" key="26">
    <source>
        <dbReference type="PROSITE" id="PS50886"/>
    </source>
</evidence>
<evidence type="ECO:0000256" key="16">
    <source>
        <dbReference type="ARBA" id="ARBA00022917"/>
    </source>
</evidence>
<evidence type="ECO:0000256" key="2">
    <source>
        <dbReference type="ARBA" id="ARBA00004271"/>
    </source>
</evidence>
<keyword evidence="19 22" id="KW-0326">Glycosidase</keyword>
<dbReference type="FunFam" id="3.20.20.80:FF:000006">
    <property type="entry name" value="Beta-galactosidase"/>
    <property type="match status" value="1"/>
</dbReference>
<dbReference type="InterPro" id="IPR029038">
    <property type="entry name" value="MetRS_Zn"/>
</dbReference>
<dbReference type="InterPro" id="IPR008979">
    <property type="entry name" value="Galactose-bd-like_sf"/>
</dbReference>
<dbReference type="InterPro" id="IPR002547">
    <property type="entry name" value="tRNA-bd_dom"/>
</dbReference>
<keyword evidence="11" id="KW-0732">Signal</keyword>
<evidence type="ECO:0000256" key="4">
    <source>
        <dbReference type="ARBA" id="ARBA00005594"/>
    </source>
</evidence>
<dbReference type="InterPro" id="IPR012340">
    <property type="entry name" value="NA-bd_OB-fold"/>
</dbReference>
<keyword evidence="9 21" id="KW-0820">tRNA-binding</keyword>
<dbReference type="Gene3D" id="2.60.120.260">
    <property type="entry name" value="Galactose-binding domain-like"/>
    <property type="match status" value="1"/>
</dbReference>
<feature type="domain" description="SUEL-type lectin" evidence="25">
    <location>
        <begin position="801"/>
        <end position="907"/>
    </location>
</feature>
<comment type="similarity">
    <text evidence="4">Belongs to the class-I aminoacyl-tRNA synthetase family.</text>
</comment>
<dbReference type="Gene3D" id="2.40.50.140">
    <property type="entry name" value="Nucleic acid-binding proteins"/>
    <property type="match status" value="1"/>
</dbReference>
<dbReference type="SUPFAM" id="SSF47323">
    <property type="entry name" value="Anticodon-binding domain of a subclass of class I aminoacyl-tRNA synthetases"/>
    <property type="match status" value="1"/>
</dbReference>
<keyword evidence="28" id="KW-1185">Reference proteome</keyword>
<evidence type="ECO:0000256" key="22">
    <source>
        <dbReference type="RuleBase" id="RU000675"/>
    </source>
</evidence>
<dbReference type="Gene3D" id="2.20.28.20">
    <property type="entry name" value="Methionyl-tRNA synthetase, Zn-domain"/>
    <property type="match status" value="1"/>
</dbReference>
<dbReference type="FunFam" id="2.60.120.260:FF:000142">
    <property type="entry name" value="Beta-galactosidase"/>
    <property type="match status" value="1"/>
</dbReference>
<keyword evidence="13 22" id="KW-0378">Hydrolase</keyword>
<dbReference type="Pfam" id="PF01301">
    <property type="entry name" value="Glyco_hydro_35"/>
    <property type="match status" value="1"/>
</dbReference>
<dbReference type="InterPro" id="IPR031330">
    <property type="entry name" value="Gly_Hdrlase_35_cat"/>
</dbReference>
<dbReference type="InterPro" id="IPR048913">
    <property type="entry name" value="BetaGal_gal-bd"/>
</dbReference>
<evidence type="ECO:0000256" key="7">
    <source>
        <dbReference type="ARBA" id="ARBA00022523"/>
    </source>
</evidence>
<evidence type="ECO:0000313" key="28">
    <source>
        <dbReference type="Proteomes" id="UP000467840"/>
    </source>
</evidence>
<dbReference type="Gene3D" id="3.20.20.80">
    <property type="entry name" value="Glycosidases"/>
    <property type="match status" value="1"/>
</dbReference>
<evidence type="ECO:0000256" key="13">
    <source>
        <dbReference type="ARBA" id="ARBA00022801"/>
    </source>
</evidence>
<keyword evidence="12" id="KW-0547">Nucleotide-binding</keyword>
<evidence type="ECO:0000256" key="3">
    <source>
        <dbReference type="ARBA" id="ARBA00004496"/>
    </source>
</evidence>
<gene>
    <name evidence="27" type="ORF">GH714_006441</name>
</gene>
<keyword evidence="24" id="KW-0472">Membrane</keyword>
<comment type="catalytic activity">
    <reaction evidence="20">
        <text>tRNA(Met) + L-methionine + ATP = L-methionyl-tRNA(Met) + AMP + diphosphate</text>
        <dbReference type="Rhea" id="RHEA:13481"/>
        <dbReference type="Rhea" id="RHEA-COMP:9667"/>
        <dbReference type="Rhea" id="RHEA-COMP:9698"/>
        <dbReference type="ChEBI" id="CHEBI:30616"/>
        <dbReference type="ChEBI" id="CHEBI:33019"/>
        <dbReference type="ChEBI" id="CHEBI:57844"/>
        <dbReference type="ChEBI" id="CHEBI:78442"/>
        <dbReference type="ChEBI" id="CHEBI:78530"/>
        <dbReference type="ChEBI" id="CHEBI:456215"/>
        <dbReference type="EC" id="6.1.1.10"/>
    </reaction>
</comment>
<comment type="similarity">
    <text evidence="5">Belongs to the glycosyl hydrolase 35 family.</text>
</comment>